<feature type="signal peptide" evidence="5">
    <location>
        <begin position="1"/>
        <end position="22"/>
    </location>
</feature>
<sequence>MKTASCALAFFVVILVSGSSNAWDCYETWSRCTGWSSPLTGILWQSCPSYCQGCRNAATGSCVQVGTTTCNGKQVQAYQCQCSGRWTGSNKPICVPGGLGK</sequence>
<gene>
    <name evidence="6" type="ORF">EDS130_LOCUS36889</name>
</gene>
<reference evidence="6" key="1">
    <citation type="submission" date="2021-02" db="EMBL/GenBank/DDBJ databases">
        <authorList>
            <person name="Nowell W R."/>
        </authorList>
    </citation>
    <scope>NUCLEOTIDE SEQUENCE</scope>
</reference>
<evidence type="ECO:0000313" key="6">
    <source>
        <dbReference type="EMBL" id="CAF1413210.1"/>
    </source>
</evidence>
<evidence type="ECO:0000256" key="3">
    <source>
        <dbReference type="ARBA" id="ARBA00022525"/>
    </source>
</evidence>
<organism evidence="6 7">
    <name type="scientific">Adineta ricciae</name>
    <name type="common">Rotifer</name>
    <dbReference type="NCBI Taxonomy" id="249248"/>
    <lineage>
        <taxon>Eukaryota</taxon>
        <taxon>Metazoa</taxon>
        <taxon>Spiralia</taxon>
        <taxon>Gnathifera</taxon>
        <taxon>Rotifera</taxon>
        <taxon>Eurotatoria</taxon>
        <taxon>Bdelloidea</taxon>
        <taxon>Adinetida</taxon>
        <taxon>Adinetidae</taxon>
        <taxon>Adineta</taxon>
    </lineage>
</organism>
<comment type="caution">
    <text evidence="6">The sequence shown here is derived from an EMBL/GenBank/DDBJ whole genome shotgun (WGS) entry which is preliminary data.</text>
</comment>
<protein>
    <submittedName>
        <fullName evidence="6">Uncharacterized protein</fullName>
    </submittedName>
</protein>
<evidence type="ECO:0000256" key="2">
    <source>
        <dbReference type="ARBA" id="ARBA00010366"/>
    </source>
</evidence>
<feature type="chain" id="PRO_5032810869" evidence="5">
    <location>
        <begin position="23"/>
        <end position="101"/>
    </location>
</feature>
<dbReference type="Proteomes" id="UP000663852">
    <property type="component" value="Unassembled WGS sequence"/>
</dbReference>
<comment type="similarity">
    <text evidence="2">Belongs to the macin family.</text>
</comment>
<evidence type="ECO:0000313" key="7">
    <source>
        <dbReference type="Proteomes" id="UP000663852"/>
    </source>
</evidence>
<dbReference type="EMBL" id="CAJNOJ010000352">
    <property type="protein sequence ID" value="CAF1413210.1"/>
    <property type="molecule type" value="Genomic_DNA"/>
</dbReference>
<comment type="subcellular location">
    <subcellularLocation>
        <location evidence="1">Secreted</location>
    </subcellularLocation>
</comment>
<proteinExistence type="inferred from homology"/>
<keyword evidence="5" id="KW-0732">Signal</keyword>
<keyword evidence="4" id="KW-1015">Disulfide bond</keyword>
<keyword evidence="3" id="KW-0964">Secreted</keyword>
<dbReference type="AlphaFoldDB" id="A0A815LQ52"/>
<evidence type="ECO:0000256" key="4">
    <source>
        <dbReference type="ARBA" id="ARBA00023157"/>
    </source>
</evidence>
<dbReference type="InterPro" id="IPR029230">
    <property type="entry name" value="Macin"/>
</dbReference>
<evidence type="ECO:0000256" key="5">
    <source>
        <dbReference type="SAM" id="SignalP"/>
    </source>
</evidence>
<dbReference type="OrthoDB" id="9988549at2759"/>
<dbReference type="GO" id="GO:0005576">
    <property type="term" value="C:extracellular region"/>
    <property type="evidence" value="ECO:0007669"/>
    <property type="project" value="UniProtKB-SubCell"/>
</dbReference>
<dbReference type="Gene3D" id="3.30.30.100">
    <property type="match status" value="1"/>
</dbReference>
<dbReference type="InterPro" id="IPR038456">
    <property type="entry name" value="Macin_sf"/>
</dbReference>
<name>A0A815LQ52_ADIRI</name>
<evidence type="ECO:0000256" key="1">
    <source>
        <dbReference type="ARBA" id="ARBA00004613"/>
    </source>
</evidence>
<dbReference type="Pfam" id="PF14865">
    <property type="entry name" value="Macin"/>
    <property type="match status" value="1"/>
</dbReference>
<dbReference type="GO" id="GO:0006952">
    <property type="term" value="P:defense response"/>
    <property type="evidence" value="ECO:0007669"/>
    <property type="project" value="InterPro"/>
</dbReference>
<accession>A0A815LQ52</accession>